<protein>
    <submittedName>
        <fullName evidence="1">3-deoxy-manno-octulosonate cytidylyltransferase</fullName>
        <ecNumber evidence="1">2.7.7.38</ecNumber>
    </submittedName>
</protein>
<reference evidence="1" key="1">
    <citation type="submission" date="2019-04" db="EMBL/GenBank/DDBJ databases">
        <title>Microbes associate with the intestines of laboratory mice.</title>
        <authorList>
            <person name="Navarre W."/>
            <person name="Wong E."/>
            <person name="Huang K."/>
            <person name="Tropini C."/>
            <person name="Ng K."/>
            <person name="Yu B."/>
        </authorList>
    </citation>
    <scope>NUCLEOTIDE SEQUENCE</scope>
    <source>
        <strain evidence="1">NM04_E33</strain>
    </source>
</reference>
<proteinExistence type="predicted"/>
<comment type="caution">
    <text evidence="1">The sequence shown here is derived from an EMBL/GenBank/DDBJ whole genome shotgun (WGS) entry which is preliminary data.</text>
</comment>
<keyword evidence="1" id="KW-0808">Transferase</keyword>
<evidence type="ECO:0000313" key="2">
    <source>
        <dbReference type="Proteomes" id="UP000306319"/>
    </source>
</evidence>
<evidence type="ECO:0000313" key="1">
    <source>
        <dbReference type="EMBL" id="TGY76480.1"/>
    </source>
</evidence>
<accession>A0AC61RDP1</accession>
<organism evidence="1 2">
    <name type="scientific">Lepagella muris</name>
    <dbReference type="NCBI Taxonomy" id="3032870"/>
    <lineage>
        <taxon>Bacteria</taxon>
        <taxon>Pseudomonadati</taxon>
        <taxon>Bacteroidota</taxon>
        <taxon>Bacteroidia</taxon>
        <taxon>Bacteroidales</taxon>
        <taxon>Muribaculaceae</taxon>
        <taxon>Lepagella</taxon>
    </lineage>
</organism>
<gene>
    <name evidence="1" type="primary">kdsB</name>
    <name evidence="1" type="ORF">E5331_18210</name>
</gene>
<keyword evidence="1" id="KW-0548">Nucleotidyltransferase</keyword>
<dbReference type="Proteomes" id="UP000306319">
    <property type="component" value="Unassembled WGS sequence"/>
</dbReference>
<keyword evidence="2" id="KW-1185">Reference proteome</keyword>
<dbReference type="EMBL" id="SRYB01000040">
    <property type="protein sequence ID" value="TGY76480.1"/>
    <property type="molecule type" value="Genomic_DNA"/>
</dbReference>
<dbReference type="EC" id="2.7.7.38" evidence="1"/>
<name>A0AC61RDP1_9BACT</name>
<sequence>MKYIIIIPARYPSTRFPGKPLAKIGGEEMILHVCRAAAATGERVVVATDDERILRCVESRGYEAVMTSNDCKSGTDRVWEAYCKLHSDADVVINLQGDEPFVKVEHIRSLMECFDSDPSTQIATLVKPFDKNEGFESLFDSNRVKVTYARDGRALCFSRSIVPYIRGEEWRKWLDSYPFHIHIGMYGFRASVLGEVTALPVSGLERAENLEQLRWLENGYPIMTRVVADSSIGIDTPSDLEKAEKMLK</sequence>